<dbReference type="OrthoDB" id="9793178at2"/>
<dbReference type="InterPro" id="IPR005303">
    <property type="entry name" value="MOCOS_middle"/>
</dbReference>
<protein>
    <recommendedName>
        <fullName evidence="1">Molybdenum cofactor sulfurase middle domain-containing protein</fullName>
    </recommendedName>
</protein>
<keyword evidence="3" id="KW-1185">Reference proteome</keyword>
<comment type="caution">
    <text evidence="2">The sequence shown here is derived from an EMBL/GenBank/DDBJ whole genome shotgun (WGS) entry which is preliminary data.</text>
</comment>
<dbReference type="InterPro" id="IPR011037">
    <property type="entry name" value="Pyrv_Knase-like_insert_dom_sf"/>
</dbReference>
<gene>
    <name evidence="2" type="ORF">CLV92_10550</name>
</gene>
<evidence type="ECO:0000259" key="1">
    <source>
        <dbReference type="Pfam" id="PF03476"/>
    </source>
</evidence>
<reference evidence="2 3" key="1">
    <citation type="submission" date="2018-02" db="EMBL/GenBank/DDBJ databases">
        <title>Genomic Encyclopedia of Archaeal and Bacterial Type Strains, Phase II (KMG-II): from individual species to whole genera.</title>
        <authorList>
            <person name="Goeker M."/>
        </authorList>
    </citation>
    <scope>NUCLEOTIDE SEQUENCE [LARGE SCALE GENOMIC DNA]</scope>
    <source>
        <strain evidence="2 3">DSM 22857</strain>
    </source>
</reference>
<dbReference type="AlphaFoldDB" id="A0A2S6IP46"/>
<evidence type="ECO:0000313" key="3">
    <source>
        <dbReference type="Proteomes" id="UP000239485"/>
    </source>
</evidence>
<dbReference type="RefSeq" id="WP_104432347.1">
    <property type="nucleotide sequence ID" value="NZ_PTJD01000005.1"/>
</dbReference>
<dbReference type="SUPFAM" id="SSF50800">
    <property type="entry name" value="PK beta-barrel domain-like"/>
    <property type="match status" value="1"/>
</dbReference>
<dbReference type="Proteomes" id="UP000239485">
    <property type="component" value="Unassembled WGS sequence"/>
</dbReference>
<name>A0A2S6IP46_9ACTN</name>
<sequence length="195" mass="19499">MPLSGTLLQIRTFPVKSLDGAPVDEADIGPDGLHGDRGWAVVDTSGRALRAKEHPLLRALVARAGDTCPEILLPGSPPLPVTEAGPALAGILGPAAGPLRVAPQPGGAREVAAVHVLLDPAADAACGSDDPRANLVASVPGAPAPEGLRGAVLRLGDAALLLGDAPRHCAGIYAAVLRPGRVRAGQAVELDLPGA</sequence>
<organism evidence="2 3">
    <name type="scientific">Kineococcus xinjiangensis</name>
    <dbReference type="NCBI Taxonomy" id="512762"/>
    <lineage>
        <taxon>Bacteria</taxon>
        <taxon>Bacillati</taxon>
        <taxon>Actinomycetota</taxon>
        <taxon>Actinomycetes</taxon>
        <taxon>Kineosporiales</taxon>
        <taxon>Kineosporiaceae</taxon>
        <taxon>Kineococcus</taxon>
    </lineage>
</organism>
<feature type="domain" description="Molybdenum cofactor sulfurase middle" evidence="1">
    <location>
        <begin position="5"/>
        <end position="64"/>
    </location>
</feature>
<dbReference type="Pfam" id="PF03476">
    <property type="entry name" value="MOSC_N"/>
    <property type="match status" value="1"/>
</dbReference>
<evidence type="ECO:0000313" key="2">
    <source>
        <dbReference type="EMBL" id="PPK95951.1"/>
    </source>
</evidence>
<proteinExistence type="predicted"/>
<dbReference type="EMBL" id="PTJD01000005">
    <property type="protein sequence ID" value="PPK95951.1"/>
    <property type="molecule type" value="Genomic_DNA"/>
</dbReference>
<accession>A0A2S6IP46</accession>